<reference evidence="1" key="2">
    <citation type="submission" date="2021-01" db="EMBL/GenBank/DDBJ databases">
        <authorList>
            <person name="Schikora-Tamarit M.A."/>
        </authorList>
    </citation>
    <scope>NUCLEOTIDE SEQUENCE</scope>
    <source>
        <strain evidence="1">CBS2887</strain>
    </source>
</reference>
<proteinExistence type="predicted"/>
<protein>
    <submittedName>
        <fullName evidence="1">Uncharacterized protein</fullName>
    </submittedName>
</protein>
<accession>A0A9P8Q985</accession>
<dbReference type="AlphaFoldDB" id="A0A9P8Q985"/>
<gene>
    <name evidence="1" type="ORF">WICPIJ_002309</name>
</gene>
<dbReference type="Proteomes" id="UP000774326">
    <property type="component" value="Unassembled WGS sequence"/>
</dbReference>
<comment type="caution">
    <text evidence="1">The sequence shown here is derived from an EMBL/GenBank/DDBJ whole genome shotgun (WGS) entry which is preliminary data.</text>
</comment>
<evidence type="ECO:0000313" key="1">
    <source>
        <dbReference type="EMBL" id="KAH3686717.1"/>
    </source>
</evidence>
<organism evidence="1 2">
    <name type="scientific">Wickerhamomyces pijperi</name>
    <name type="common">Yeast</name>
    <name type="synonym">Pichia pijperi</name>
    <dbReference type="NCBI Taxonomy" id="599730"/>
    <lineage>
        <taxon>Eukaryota</taxon>
        <taxon>Fungi</taxon>
        <taxon>Dikarya</taxon>
        <taxon>Ascomycota</taxon>
        <taxon>Saccharomycotina</taxon>
        <taxon>Saccharomycetes</taxon>
        <taxon>Phaffomycetales</taxon>
        <taxon>Wickerhamomycetaceae</taxon>
        <taxon>Wickerhamomyces</taxon>
    </lineage>
</organism>
<sequence length="125" mass="13914">MESSVACLQTLDKVSGLYWHLELLEQWCWCSLVSDFFWTSLMWVRLSLKCVIFDSEVVDSSLEGPAHLPYCLKCRLDVDIAVVDVGAEDGYYARSIVFESAPAVLIGSSVSDLLVLCFEPLVASL</sequence>
<name>A0A9P8Q985_WICPI</name>
<dbReference type="EMBL" id="JAEUBG010001243">
    <property type="protein sequence ID" value="KAH3686717.1"/>
    <property type="molecule type" value="Genomic_DNA"/>
</dbReference>
<keyword evidence="2" id="KW-1185">Reference proteome</keyword>
<reference evidence="1" key="1">
    <citation type="journal article" date="2021" name="Open Biol.">
        <title>Shared evolutionary footprints suggest mitochondrial oxidative damage underlies multiple complex I losses in fungi.</title>
        <authorList>
            <person name="Schikora-Tamarit M.A."/>
            <person name="Marcet-Houben M."/>
            <person name="Nosek J."/>
            <person name="Gabaldon T."/>
        </authorList>
    </citation>
    <scope>NUCLEOTIDE SEQUENCE</scope>
    <source>
        <strain evidence="1">CBS2887</strain>
    </source>
</reference>
<evidence type="ECO:0000313" key="2">
    <source>
        <dbReference type="Proteomes" id="UP000774326"/>
    </source>
</evidence>